<dbReference type="GeneID" id="39873411"/>
<organism evidence="1 2">
    <name type="scientific">Babesia ovata</name>
    <dbReference type="NCBI Taxonomy" id="189622"/>
    <lineage>
        <taxon>Eukaryota</taxon>
        <taxon>Sar</taxon>
        <taxon>Alveolata</taxon>
        <taxon>Apicomplexa</taxon>
        <taxon>Aconoidasida</taxon>
        <taxon>Piroplasmida</taxon>
        <taxon>Babesiidae</taxon>
        <taxon>Babesia</taxon>
    </lineage>
</organism>
<name>A0A2H6K9H7_9APIC</name>
<reference evidence="1 2" key="1">
    <citation type="journal article" date="2017" name="BMC Genomics">
        <title>Whole-genome assembly of Babesia ovata and comparative genomics between closely related pathogens.</title>
        <authorList>
            <person name="Yamagishi J."/>
            <person name="Asada M."/>
            <person name="Hakimi H."/>
            <person name="Tanaka T.Q."/>
            <person name="Sugimoto C."/>
            <person name="Kawazu S."/>
        </authorList>
    </citation>
    <scope>NUCLEOTIDE SEQUENCE [LARGE SCALE GENOMIC DNA]</scope>
    <source>
        <strain evidence="1 2">Miyake</strain>
    </source>
</reference>
<sequence length="358" mass="39007">MGEGGCGRRIRDIVGWHVHRLHGRNGTLVGRRDTLLQRSKVSSKGRLVTDSRRNAPQKRAHFRTGLGETVNVVDEEQHILTVLVTEVLGHGQTSKGNTCPGTWRFVHLAVHQCGLGSGEVKSAVLQLAALDNAGLHHLVVKLITLPGAFSDTGKHGETTVLLGDVVNQFHNQHCFTDTGTTEQTDLTTLSVRSQQIDDLNTGDQKRFVGALVAERHGLAVNRQTLGVGDGSATVQGVTRDVHDTAQGGLADGHSDWTTTVYNFLPASETLRGAHCDRAGHAVAQVLRDLQTQTTLRGLHPQRVKDWRRRAIELDIHNSSDDLRDAAFLQQACRGRLRGEGAAAWRQRAAERAAYTSAE</sequence>
<protein>
    <submittedName>
        <fullName evidence="1">Cellobiose phosphorylase</fullName>
    </submittedName>
</protein>
<dbReference type="OrthoDB" id="7981864at2759"/>
<accession>A0A2H6K9H7</accession>
<gene>
    <name evidence="1" type="ORF">BOVATA_011340</name>
</gene>
<dbReference type="AlphaFoldDB" id="A0A2H6K9H7"/>
<dbReference type="EMBL" id="BDSA01000001">
    <property type="protein sequence ID" value="GBE59641.1"/>
    <property type="molecule type" value="Genomic_DNA"/>
</dbReference>
<comment type="caution">
    <text evidence="1">The sequence shown here is derived from an EMBL/GenBank/DDBJ whole genome shotgun (WGS) entry which is preliminary data.</text>
</comment>
<proteinExistence type="predicted"/>
<dbReference type="Proteomes" id="UP000236319">
    <property type="component" value="Unassembled WGS sequence"/>
</dbReference>
<keyword evidence="2" id="KW-1185">Reference proteome</keyword>
<evidence type="ECO:0000313" key="1">
    <source>
        <dbReference type="EMBL" id="GBE59641.1"/>
    </source>
</evidence>
<evidence type="ECO:0000313" key="2">
    <source>
        <dbReference type="Proteomes" id="UP000236319"/>
    </source>
</evidence>
<dbReference type="VEuPathDB" id="PiroplasmaDB:BOVATA_011340"/>
<dbReference type="RefSeq" id="XP_028865884.1">
    <property type="nucleotide sequence ID" value="XM_029010051.1"/>
</dbReference>